<accession>A0A150PY28</accession>
<dbReference type="PANTHER" id="PTHR21716:SF53">
    <property type="entry name" value="PERMEASE PERM-RELATED"/>
    <property type="match status" value="1"/>
</dbReference>
<evidence type="ECO:0000256" key="1">
    <source>
        <dbReference type="ARBA" id="ARBA00004651"/>
    </source>
</evidence>
<feature type="transmembrane region" description="Helical" evidence="9">
    <location>
        <begin position="320"/>
        <end position="338"/>
    </location>
</feature>
<feature type="compositionally biased region" description="Basic and acidic residues" evidence="8">
    <location>
        <begin position="153"/>
        <end position="162"/>
    </location>
</feature>
<evidence type="ECO:0000256" key="9">
    <source>
        <dbReference type="SAM" id="Phobius"/>
    </source>
</evidence>
<dbReference type="GO" id="GO:0055085">
    <property type="term" value="P:transmembrane transport"/>
    <property type="evidence" value="ECO:0007669"/>
    <property type="project" value="TreeGrafter"/>
</dbReference>
<keyword evidence="3" id="KW-0813">Transport</keyword>
<evidence type="ECO:0000313" key="11">
    <source>
        <dbReference type="Proteomes" id="UP000075260"/>
    </source>
</evidence>
<dbReference type="Proteomes" id="UP000075260">
    <property type="component" value="Unassembled WGS sequence"/>
</dbReference>
<feature type="transmembrane region" description="Helical" evidence="9">
    <location>
        <begin position="12"/>
        <end position="43"/>
    </location>
</feature>
<dbReference type="OrthoDB" id="9772136at2"/>
<evidence type="ECO:0000256" key="5">
    <source>
        <dbReference type="ARBA" id="ARBA00022692"/>
    </source>
</evidence>
<keyword evidence="5 9" id="KW-0812">Transmembrane</keyword>
<evidence type="ECO:0000256" key="2">
    <source>
        <dbReference type="ARBA" id="ARBA00009773"/>
    </source>
</evidence>
<keyword evidence="4" id="KW-1003">Cell membrane</keyword>
<evidence type="ECO:0000256" key="8">
    <source>
        <dbReference type="SAM" id="MobiDB-lite"/>
    </source>
</evidence>
<dbReference type="GO" id="GO:0005886">
    <property type="term" value="C:plasma membrane"/>
    <property type="evidence" value="ECO:0007669"/>
    <property type="project" value="UniProtKB-SubCell"/>
</dbReference>
<protein>
    <recommendedName>
        <fullName evidence="12">Permease</fullName>
    </recommendedName>
</protein>
<feature type="transmembrane region" description="Helical" evidence="9">
    <location>
        <begin position="344"/>
        <end position="365"/>
    </location>
</feature>
<comment type="subcellular location">
    <subcellularLocation>
        <location evidence="1">Cell membrane</location>
        <topology evidence="1">Multi-pass membrane protein</topology>
    </subcellularLocation>
</comment>
<feature type="transmembrane region" description="Helical" evidence="9">
    <location>
        <begin position="55"/>
        <end position="78"/>
    </location>
</feature>
<feature type="transmembrane region" description="Helical" evidence="9">
    <location>
        <begin position="294"/>
        <end position="313"/>
    </location>
</feature>
<evidence type="ECO:0000256" key="6">
    <source>
        <dbReference type="ARBA" id="ARBA00022989"/>
    </source>
</evidence>
<gene>
    <name evidence="10" type="ORF">BE15_34315</name>
</gene>
<keyword evidence="6 9" id="KW-1133">Transmembrane helix</keyword>
<evidence type="ECO:0000256" key="7">
    <source>
        <dbReference type="ARBA" id="ARBA00023136"/>
    </source>
</evidence>
<feature type="transmembrane region" description="Helical" evidence="9">
    <location>
        <begin position="236"/>
        <end position="256"/>
    </location>
</feature>
<dbReference type="EMBL" id="JEMA01001266">
    <property type="protein sequence ID" value="KYF60614.1"/>
    <property type="molecule type" value="Genomic_DNA"/>
</dbReference>
<organism evidence="10 11">
    <name type="scientific">Sorangium cellulosum</name>
    <name type="common">Polyangium cellulosum</name>
    <dbReference type="NCBI Taxonomy" id="56"/>
    <lineage>
        <taxon>Bacteria</taxon>
        <taxon>Pseudomonadati</taxon>
        <taxon>Myxococcota</taxon>
        <taxon>Polyangia</taxon>
        <taxon>Polyangiales</taxon>
        <taxon>Polyangiaceae</taxon>
        <taxon>Sorangium</taxon>
    </lineage>
</organism>
<dbReference type="AlphaFoldDB" id="A0A150PY28"/>
<comment type="caution">
    <text evidence="10">The sequence shown here is derived from an EMBL/GenBank/DDBJ whole genome shotgun (WGS) entry which is preliminary data.</text>
</comment>
<proteinExistence type="inferred from homology"/>
<evidence type="ECO:0000256" key="3">
    <source>
        <dbReference type="ARBA" id="ARBA00022448"/>
    </source>
</evidence>
<dbReference type="Pfam" id="PF01594">
    <property type="entry name" value="AI-2E_transport"/>
    <property type="match status" value="2"/>
</dbReference>
<evidence type="ECO:0008006" key="12">
    <source>
        <dbReference type="Google" id="ProtNLM"/>
    </source>
</evidence>
<feature type="region of interest" description="Disordered" evidence="8">
    <location>
        <begin position="456"/>
        <end position="489"/>
    </location>
</feature>
<evidence type="ECO:0000313" key="10">
    <source>
        <dbReference type="EMBL" id="KYF60614.1"/>
    </source>
</evidence>
<sequence length="489" mass="52654">MSEGISRRTVFLTVSAVLTVTLLVVAHAVLLPFVLGLVVAYVLTPSVVRLERARIPRWASILIVYAVVLSGIAGFFALSVPRLVAEGKALTVEAPRLAARLREEYLPALDERLRRWSGREADPATDAPRVGDAAPGGEPDEITALPPDAIALPREDDSERPPVRITPGPDGSFDVRIADDIEIREAGDGVWQIAHGRPKHPLSSANMLQEGYEKAASYLKENSLTVLRIGQAIATAISRGIFNLFMTLMLGGYIILTHEKILRFFRDLWHPSSRDSFDRFLRRLDRGLSGVVRGQLLICLVNGVLSAIGFWLFDLKYWPILSVVAGVMSLIPIFGSILSSIPAVAIGLTQSFGTAVGVLAWIVGIHQLEANFLNPKIIGDSAKIHPVLVVLALLIGEHFFQITGALFAVPCLSIAQTIFLHFRESTLGLADPTASIPPQRGATLVTPSIEPLPPLRGFEAVHPASTPVPASGAEGEPRPRAGDPDTAAG</sequence>
<reference evidence="10 11" key="1">
    <citation type="submission" date="2014-02" db="EMBL/GenBank/DDBJ databases">
        <title>The small core and large imbalanced accessory genome model reveals a collaborative survival strategy of Sorangium cellulosum strains in nature.</title>
        <authorList>
            <person name="Han K."/>
            <person name="Peng R."/>
            <person name="Blom J."/>
            <person name="Li Y.-Z."/>
        </authorList>
    </citation>
    <scope>NUCLEOTIDE SEQUENCE [LARGE SCALE GENOMIC DNA]</scope>
    <source>
        <strain evidence="10 11">So0008-312</strain>
    </source>
</reference>
<evidence type="ECO:0000256" key="4">
    <source>
        <dbReference type="ARBA" id="ARBA00022475"/>
    </source>
</evidence>
<feature type="region of interest" description="Disordered" evidence="8">
    <location>
        <begin position="117"/>
        <end position="171"/>
    </location>
</feature>
<dbReference type="PANTHER" id="PTHR21716">
    <property type="entry name" value="TRANSMEMBRANE PROTEIN"/>
    <property type="match status" value="1"/>
</dbReference>
<name>A0A150PY28_SORCE</name>
<comment type="similarity">
    <text evidence="2">Belongs to the autoinducer-2 exporter (AI-2E) (TC 2.A.86) family.</text>
</comment>
<keyword evidence="7 9" id="KW-0472">Membrane</keyword>
<dbReference type="InterPro" id="IPR002549">
    <property type="entry name" value="AI-2E-like"/>
</dbReference>
<dbReference type="RefSeq" id="WP_061613450.1">
    <property type="nucleotide sequence ID" value="NZ_JEMA01001266.1"/>
</dbReference>